<dbReference type="SUPFAM" id="SSF46600">
    <property type="entry name" value="C-terminal UvrC-binding domain of UvrB"/>
    <property type="match status" value="1"/>
</dbReference>
<dbReference type="Gene3D" id="3.40.1440.10">
    <property type="entry name" value="GIY-YIG endonuclease"/>
    <property type="match status" value="1"/>
</dbReference>
<dbReference type="InterPro" id="IPR036876">
    <property type="entry name" value="UVR_dom_sf"/>
</dbReference>
<dbReference type="Pfam" id="PF08459">
    <property type="entry name" value="UvrC_RNaseH_dom"/>
    <property type="match status" value="1"/>
</dbReference>
<proteinExistence type="predicted"/>
<dbReference type="Pfam" id="PF02151">
    <property type="entry name" value="UVR"/>
    <property type="match status" value="1"/>
</dbReference>
<sequence>MFNQDFPKQPGVYWFLTNKIVIYVGKAKNLKQRLNSYRQLARLDPKTKLMLDTADQVKFKALDSEIEAILTEASLIKLYQPRFNLILKDDKSPVYLLITKEVYPCVLTTRQKGTFGPFTSARTLRLILERLRHIFPYCDRPGSGRACFYYHLGLCPGACIGTISPEHYRKNIASIKLFFQNKKKRLVASLKKEMLELAKNQTYEQAKIVKNQLEALSNFWQAQLMSLELPRLSTSHVELELRRLFKFPVSRIETYDISNLSGTNPTGAMVVAINGRIDKTEYRLFNIRSLNTPNDPAMMAEMIARRLKHPEWGSPDLIIVDGGKSQINAVKKAVNIPPRGGILVIGLAKNPDRLIGINKPLDLNTAAGRLLVQLRDEAHRFGRRQHLRLRAKTLFL</sequence>
<dbReference type="InterPro" id="IPR001943">
    <property type="entry name" value="UVR_dom"/>
</dbReference>
<dbReference type="PROSITE" id="PS50165">
    <property type="entry name" value="UVRC"/>
    <property type="match status" value="1"/>
</dbReference>
<name>A0A1F5DQZ1_9BACT</name>
<gene>
    <name evidence="3" type="ORF">A3I57_03375</name>
</gene>
<dbReference type="InterPro" id="IPR000305">
    <property type="entry name" value="GIY-YIG_endonuc"/>
</dbReference>
<dbReference type="CDD" id="cd10434">
    <property type="entry name" value="GIY-YIG_UvrC_Cho"/>
    <property type="match status" value="1"/>
</dbReference>
<dbReference type="InterPro" id="IPR050066">
    <property type="entry name" value="UvrABC_protein_C"/>
</dbReference>
<dbReference type="InterPro" id="IPR035901">
    <property type="entry name" value="GIY-YIG_endonuc_sf"/>
</dbReference>
<organism evidence="3 4">
    <name type="scientific">Candidatus Beckwithbacteria bacterium RIFCSPLOWO2_02_FULL_47_23</name>
    <dbReference type="NCBI Taxonomy" id="1797463"/>
    <lineage>
        <taxon>Bacteria</taxon>
        <taxon>Candidatus Beckwithiibacteriota</taxon>
    </lineage>
</organism>
<accession>A0A1F5DQZ1</accession>
<feature type="domain" description="UvrC family homology region profile" evidence="2">
    <location>
        <begin position="239"/>
        <end position="334"/>
    </location>
</feature>
<dbReference type="InterPro" id="IPR047296">
    <property type="entry name" value="GIY-YIG_UvrC_Cho"/>
</dbReference>
<dbReference type="AlphaFoldDB" id="A0A1F5DQZ1"/>
<dbReference type="Pfam" id="PF01541">
    <property type="entry name" value="GIY-YIG"/>
    <property type="match status" value="1"/>
</dbReference>
<dbReference type="GO" id="GO:0009380">
    <property type="term" value="C:excinuclease repair complex"/>
    <property type="evidence" value="ECO:0007669"/>
    <property type="project" value="TreeGrafter"/>
</dbReference>
<dbReference type="Gene3D" id="3.30.420.340">
    <property type="entry name" value="UvrC, RNAse H endonuclease domain"/>
    <property type="match status" value="1"/>
</dbReference>
<dbReference type="InterPro" id="IPR038476">
    <property type="entry name" value="UvrC_RNase_H_dom_sf"/>
</dbReference>
<evidence type="ECO:0008006" key="5">
    <source>
        <dbReference type="Google" id="ProtNLM"/>
    </source>
</evidence>
<reference evidence="3 4" key="1">
    <citation type="journal article" date="2016" name="Nat. Commun.">
        <title>Thousands of microbial genomes shed light on interconnected biogeochemical processes in an aquifer system.</title>
        <authorList>
            <person name="Anantharaman K."/>
            <person name="Brown C.T."/>
            <person name="Hug L.A."/>
            <person name="Sharon I."/>
            <person name="Castelle C.J."/>
            <person name="Probst A.J."/>
            <person name="Thomas B.C."/>
            <person name="Singh A."/>
            <person name="Wilkins M.J."/>
            <person name="Karaoz U."/>
            <person name="Brodie E.L."/>
            <person name="Williams K.H."/>
            <person name="Hubbard S.S."/>
            <person name="Banfield J.F."/>
        </authorList>
    </citation>
    <scope>NUCLEOTIDE SEQUENCE [LARGE SCALE GENOMIC DNA]</scope>
</reference>
<evidence type="ECO:0000259" key="1">
    <source>
        <dbReference type="PROSITE" id="PS50164"/>
    </source>
</evidence>
<dbReference type="GO" id="GO:0009381">
    <property type="term" value="F:excinuclease ABC activity"/>
    <property type="evidence" value="ECO:0007669"/>
    <property type="project" value="InterPro"/>
</dbReference>
<evidence type="ECO:0000313" key="3">
    <source>
        <dbReference type="EMBL" id="OGD57474.1"/>
    </source>
</evidence>
<protein>
    <recommendedName>
        <fullName evidence="5">Excinuclease ABC subunit C</fullName>
    </recommendedName>
</protein>
<dbReference type="EMBL" id="MEZQ01000066">
    <property type="protein sequence ID" value="OGD57474.1"/>
    <property type="molecule type" value="Genomic_DNA"/>
</dbReference>
<dbReference type="PANTHER" id="PTHR30562">
    <property type="entry name" value="UVRC/OXIDOREDUCTASE"/>
    <property type="match status" value="1"/>
</dbReference>
<dbReference type="InterPro" id="IPR001162">
    <property type="entry name" value="UvrC_RNase_H_dom"/>
</dbReference>
<evidence type="ECO:0000259" key="2">
    <source>
        <dbReference type="PROSITE" id="PS50165"/>
    </source>
</evidence>
<feature type="domain" description="GIY-YIG" evidence="1">
    <location>
        <begin position="8"/>
        <end position="85"/>
    </location>
</feature>
<dbReference type="Proteomes" id="UP000176364">
    <property type="component" value="Unassembled WGS sequence"/>
</dbReference>
<dbReference type="PROSITE" id="PS50164">
    <property type="entry name" value="GIY_YIG"/>
    <property type="match status" value="1"/>
</dbReference>
<dbReference type="SUPFAM" id="SSF82771">
    <property type="entry name" value="GIY-YIG endonuclease"/>
    <property type="match status" value="1"/>
</dbReference>
<comment type="caution">
    <text evidence="3">The sequence shown here is derived from an EMBL/GenBank/DDBJ whole genome shotgun (WGS) entry which is preliminary data.</text>
</comment>
<dbReference type="PANTHER" id="PTHR30562:SF1">
    <property type="entry name" value="UVRABC SYSTEM PROTEIN C"/>
    <property type="match status" value="1"/>
</dbReference>
<dbReference type="GO" id="GO:0006289">
    <property type="term" value="P:nucleotide-excision repair"/>
    <property type="evidence" value="ECO:0007669"/>
    <property type="project" value="InterPro"/>
</dbReference>
<dbReference type="SMART" id="SM00465">
    <property type="entry name" value="GIYc"/>
    <property type="match status" value="1"/>
</dbReference>
<evidence type="ECO:0000313" key="4">
    <source>
        <dbReference type="Proteomes" id="UP000176364"/>
    </source>
</evidence>